<keyword evidence="2" id="KW-0813">Transport</keyword>
<evidence type="ECO:0000256" key="3">
    <source>
        <dbReference type="ARBA" id="ARBA00022741"/>
    </source>
</evidence>
<dbReference type="Gene3D" id="3.40.50.300">
    <property type="entry name" value="P-loop containing nucleotide triphosphate hydrolases"/>
    <property type="match status" value="1"/>
</dbReference>
<protein>
    <submittedName>
        <fullName evidence="6">ABC-2 type transport system ATP-binding protein</fullName>
    </submittedName>
</protein>
<sequence>MSTEWAIRTKGLYKSFGKNEVLCNCSLAVERGTIYGFLGINGAGKTTMFKILTGLLIPTKGEVQVLGKDVVTQKTDILKHIGSLIDMPVFYEHLSARENLEIHLAYMDVERADIEETLSKVGLQRTENQPVSEFSLGMRQRLAIARAMIHQPQLLILDEPVNGLDPVGIREMRDLFKSLVENHKVTILFSSHILSEVEHIAEKIGVISNGTVVREMTLHELKKGSSFNLEEYFISIVKEGKDNA</sequence>
<dbReference type="InterPro" id="IPR027417">
    <property type="entry name" value="P-loop_NTPase"/>
</dbReference>
<feature type="domain" description="ABC transporter" evidence="5">
    <location>
        <begin position="7"/>
        <end position="234"/>
    </location>
</feature>
<dbReference type="EMBL" id="QJJQ01000001">
    <property type="protein sequence ID" value="PXW90649.1"/>
    <property type="molecule type" value="Genomic_DNA"/>
</dbReference>
<keyword evidence="3" id="KW-0547">Nucleotide-binding</keyword>
<evidence type="ECO:0000256" key="2">
    <source>
        <dbReference type="ARBA" id="ARBA00022448"/>
    </source>
</evidence>
<dbReference type="SMART" id="SM00382">
    <property type="entry name" value="AAA"/>
    <property type="match status" value="1"/>
</dbReference>
<dbReference type="Proteomes" id="UP000247978">
    <property type="component" value="Unassembled WGS sequence"/>
</dbReference>
<dbReference type="SUPFAM" id="SSF52540">
    <property type="entry name" value="P-loop containing nucleoside triphosphate hydrolases"/>
    <property type="match status" value="1"/>
</dbReference>
<proteinExistence type="inferred from homology"/>
<dbReference type="PANTHER" id="PTHR43335:SF8">
    <property type="entry name" value="ABC TRANSPORTER, ATP-BINDING PROTEIN"/>
    <property type="match status" value="1"/>
</dbReference>
<keyword evidence="4 6" id="KW-0067">ATP-binding</keyword>
<dbReference type="RefSeq" id="WP_110393891.1">
    <property type="nucleotide sequence ID" value="NZ_JBHUHB010000001.1"/>
</dbReference>
<dbReference type="InterPro" id="IPR017871">
    <property type="entry name" value="ABC_transporter-like_CS"/>
</dbReference>
<dbReference type="InterPro" id="IPR003593">
    <property type="entry name" value="AAA+_ATPase"/>
</dbReference>
<dbReference type="GO" id="GO:0016887">
    <property type="term" value="F:ATP hydrolysis activity"/>
    <property type="evidence" value="ECO:0007669"/>
    <property type="project" value="InterPro"/>
</dbReference>
<dbReference type="GO" id="GO:0005524">
    <property type="term" value="F:ATP binding"/>
    <property type="evidence" value="ECO:0007669"/>
    <property type="project" value="UniProtKB-KW"/>
</dbReference>
<evidence type="ECO:0000256" key="4">
    <source>
        <dbReference type="ARBA" id="ARBA00022840"/>
    </source>
</evidence>
<comment type="similarity">
    <text evidence="1">Belongs to the ABC transporter superfamily.</text>
</comment>
<accession>A0A2V3WPK6</accession>
<evidence type="ECO:0000313" key="7">
    <source>
        <dbReference type="Proteomes" id="UP000247978"/>
    </source>
</evidence>
<dbReference type="AlphaFoldDB" id="A0A2V3WPK6"/>
<dbReference type="OrthoDB" id="9804819at2"/>
<dbReference type="PROSITE" id="PS50893">
    <property type="entry name" value="ABC_TRANSPORTER_2"/>
    <property type="match status" value="1"/>
</dbReference>
<reference evidence="6 7" key="1">
    <citation type="submission" date="2018-05" db="EMBL/GenBank/DDBJ databases">
        <title>Genomic Encyclopedia of Type Strains, Phase IV (KMG-IV): sequencing the most valuable type-strain genomes for metagenomic binning, comparative biology and taxonomic classification.</title>
        <authorList>
            <person name="Goeker M."/>
        </authorList>
    </citation>
    <scope>NUCLEOTIDE SEQUENCE [LARGE SCALE GENOMIC DNA]</scope>
    <source>
        <strain evidence="6 7">DSM 28556</strain>
    </source>
</reference>
<organism evidence="6 7">
    <name type="scientific">Pseudogracilibacillus auburnensis</name>
    <dbReference type="NCBI Taxonomy" id="1494959"/>
    <lineage>
        <taxon>Bacteria</taxon>
        <taxon>Bacillati</taxon>
        <taxon>Bacillota</taxon>
        <taxon>Bacilli</taxon>
        <taxon>Bacillales</taxon>
        <taxon>Bacillaceae</taxon>
        <taxon>Pseudogracilibacillus</taxon>
    </lineage>
</organism>
<evidence type="ECO:0000313" key="6">
    <source>
        <dbReference type="EMBL" id="PXW90649.1"/>
    </source>
</evidence>
<dbReference type="PANTHER" id="PTHR43335">
    <property type="entry name" value="ABC TRANSPORTER, ATP-BINDING PROTEIN"/>
    <property type="match status" value="1"/>
</dbReference>
<dbReference type="Pfam" id="PF00005">
    <property type="entry name" value="ABC_tran"/>
    <property type="match status" value="1"/>
</dbReference>
<dbReference type="InterPro" id="IPR003439">
    <property type="entry name" value="ABC_transporter-like_ATP-bd"/>
</dbReference>
<evidence type="ECO:0000259" key="5">
    <source>
        <dbReference type="PROSITE" id="PS50893"/>
    </source>
</evidence>
<gene>
    <name evidence="6" type="ORF">DFR56_101563</name>
</gene>
<evidence type="ECO:0000256" key="1">
    <source>
        <dbReference type="ARBA" id="ARBA00005417"/>
    </source>
</evidence>
<comment type="caution">
    <text evidence="6">The sequence shown here is derived from an EMBL/GenBank/DDBJ whole genome shotgun (WGS) entry which is preliminary data.</text>
</comment>
<dbReference type="PROSITE" id="PS00211">
    <property type="entry name" value="ABC_TRANSPORTER_1"/>
    <property type="match status" value="1"/>
</dbReference>
<name>A0A2V3WPK6_9BACI</name>
<keyword evidence="7" id="KW-1185">Reference proteome</keyword>